<proteinExistence type="predicted"/>
<evidence type="ECO:0000313" key="2">
    <source>
        <dbReference type="Proteomes" id="UP000760494"/>
    </source>
</evidence>
<sequence>MNQLEYIMTDMPLGLVAIDFRMCANRDLGFEVICTFCTTFLRTIHDSTYRNLPKEDRNSLVLLLPHLVDCTYLEIKIDLSMDLPCP</sequence>
<organism evidence="1 2">
    <name type="scientific">Fusarium fujikuroi</name>
    <name type="common">Bakanae and foot rot disease fungus</name>
    <name type="synonym">Gibberella fujikuroi</name>
    <dbReference type="NCBI Taxonomy" id="5127"/>
    <lineage>
        <taxon>Eukaryota</taxon>
        <taxon>Fungi</taxon>
        <taxon>Dikarya</taxon>
        <taxon>Ascomycota</taxon>
        <taxon>Pezizomycotina</taxon>
        <taxon>Sordariomycetes</taxon>
        <taxon>Hypocreomycetidae</taxon>
        <taxon>Hypocreales</taxon>
        <taxon>Nectriaceae</taxon>
        <taxon>Fusarium</taxon>
        <taxon>Fusarium fujikuroi species complex</taxon>
    </lineage>
</organism>
<dbReference type="AlphaFoldDB" id="A0A2H3R822"/>
<protein>
    <submittedName>
        <fullName evidence="1">Uncharacterized protein</fullName>
    </submittedName>
</protein>
<reference evidence="1" key="1">
    <citation type="submission" date="2019-05" db="EMBL/GenBank/DDBJ databases">
        <authorList>
            <person name="Piombo E."/>
        </authorList>
    </citation>
    <scope>NUCLEOTIDE SEQUENCE</scope>
    <source>
        <strain evidence="1">C2S</strain>
    </source>
</reference>
<dbReference type="Proteomes" id="UP000760494">
    <property type="component" value="Unassembled WGS sequence"/>
</dbReference>
<accession>A0A2H3R822</accession>
<comment type="caution">
    <text evidence="1">The sequence shown here is derived from an EMBL/GenBank/DDBJ whole genome shotgun (WGS) entry which is preliminary data.</text>
</comment>
<evidence type="ECO:0000313" key="1">
    <source>
        <dbReference type="EMBL" id="VTT67608.1"/>
    </source>
</evidence>
<dbReference type="EMBL" id="CABFJX010000212">
    <property type="protein sequence ID" value="VTT67608.1"/>
    <property type="molecule type" value="Genomic_DNA"/>
</dbReference>
<name>A0A2H3R822_FUSFU</name>
<gene>
    <name evidence="1" type="ORF">C2S_7035</name>
</gene>